<comment type="subcellular location">
    <subcellularLocation>
        <location evidence="1">Cell membrane</location>
        <topology evidence="1">Multi-pass membrane protein</topology>
    </subcellularLocation>
</comment>
<dbReference type="Proteomes" id="UP000642488">
    <property type="component" value="Unassembled WGS sequence"/>
</dbReference>
<proteinExistence type="inferred from homology"/>
<comment type="caution">
    <text evidence="9">The sequence shown here is derived from an EMBL/GenBank/DDBJ whole genome shotgun (WGS) entry which is preliminary data.</text>
</comment>
<feature type="transmembrane region" description="Helical" evidence="8">
    <location>
        <begin position="328"/>
        <end position="349"/>
    </location>
</feature>
<keyword evidence="2" id="KW-1003">Cell membrane</keyword>
<keyword evidence="5 8" id="KW-1133">Transmembrane helix</keyword>
<dbReference type="AlphaFoldDB" id="A0A934I8Z2"/>
<dbReference type="Pfam" id="PF09594">
    <property type="entry name" value="GT87"/>
    <property type="match status" value="1"/>
</dbReference>
<evidence type="ECO:0000256" key="4">
    <source>
        <dbReference type="ARBA" id="ARBA00022692"/>
    </source>
</evidence>
<dbReference type="GO" id="GO:0005886">
    <property type="term" value="C:plasma membrane"/>
    <property type="evidence" value="ECO:0007669"/>
    <property type="project" value="UniProtKB-SubCell"/>
</dbReference>
<evidence type="ECO:0000256" key="7">
    <source>
        <dbReference type="ARBA" id="ARBA00024033"/>
    </source>
</evidence>
<keyword evidence="6 8" id="KW-0472">Membrane</keyword>
<dbReference type="RefSeq" id="WP_198915846.1">
    <property type="nucleotide sequence ID" value="NZ_JAEKPD010000007.1"/>
</dbReference>
<feature type="transmembrane region" description="Helical" evidence="8">
    <location>
        <begin position="301"/>
        <end position="321"/>
    </location>
</feature>
<evidence type="ECO:0000256" key="8">
    <source>
        <dbReference type="SAM" id="Phobius"/>
    </source>
</evidence>
<sequence>MIRPTAPPGDRRLVHLVLLAGVAWLCLQAAMMQPTSADLLALWLAASALADGAPELVYASGDLFTLRPPPDWTAMAVAAGYAGPVYPYLYPPLWAALLAPFTSLVSFTAFAGAMHAVHVALIAAMVWLAWRAAGRVLPLAGFLFAGLAIIHLSYAGAIALSVGQPQIWVAFLTVLAIERLGAGRQAASGAALAVATALKLYPLVFTVAYLARGDWRALGSFAVTGGALGLLSLALGGPALHAAFLGQIAAVSQTAITLPLNFALDGIVAHALGAGKMVETVLTPGHIGPNGGIGVTAKPPLWGLIGKAALLAVLAAAALAFRRRPGDVMLWPAMMVGVSLLAPLAWGYHFLAALAFAPALIPRWGVAPVLLLFAPLSVSLLQIDALAVPLLRHLSVIGAVAMTLFALACLWRPVPTGRRLPAAQPR</sequence>
<gene>
    <name evidence="9" type="ORF">ILP92_07930</name>
</gene>
<organism evidence="9 10">
    <name type="scientific">Palleronia pontilimi</name>
    <dbReference type="NCBI Taxonomy" id="1964209"/>
    <lineage>
        <taxon>Bacteria</taxon>
        <taxon>Pseudomonadati</taxon>
        <taxon>Pseudomonadota</taxon>
        <taxon>Alphaproteobacteria</taxon>
        <taxon>Rhodobacterales</taxon>
        <taxon>Roseobacteraceae</taxon>
        <taxon>Palleronia</taxon>
    </lineage>
</organism>
<protein>
    <submittedName>
        <fullName evidence="9">DUF2029 domain-containing protein</fullName>
    </submittedName>
</protein>
<evidence type="ECO:0000256" key="2">
    <source>
        <dbReference type="ARBA" id="ARBA00022475"/>
    </source>
</evidence>
<name>A0A934I8Z2_9RHOB</name>
<dbReference type="InterPro" id="IPR018584">
    <property type="entry name" value="GT87"/>
</dbReference>
<evidence type="ECO:0000313" key="10">
    <source>
        <dbReference type="Proteomes" id="UP000642488"/>
    </source>
</evidence>
<feature type="transmembrane region" description="Helical" evidence="8">
    <location>
        <begin position="189"/>
        <end position="211"/>
    </location>
</feature>
<accession>A0A934I8Z2</accession>
<evidence type="ECO:0000313" key="9">
    <source>
        <dbReference type="EMBL" id="MBJ3762669.1"/>
    </source>
</evidence>
<comment type="similarity">
    <text evidence="7">Belongs to the glycosyltransferase 87 family.</text>
</comment>
<evidence type="ECO:0000256" key="1">
    <source>
        <dbReference type="ARBA" id="ARBA00004651"/>
    </source>
</evidence>
<keyword evidence="4 8" id="KW-0812">Transmembrane</keyword>
<feature type="transmembrane region" description="Helical" evidence="8">
    <location>
        <begin position="361"/>
        <end position="381"/>
    </location>
</feature>
<feature type="transmembrane region" description="Helical" evidence="8">
    <location>
        <begin position="217"/>
        <end position="235"/>
    </location>
</feature>
<feature type="transmembrane region" description="Helical" evidence="8">
    <location>
        <begin position="137"/>
        <end position="160"/>
    </location>
</feature>
<dbReference type="EMBL" id="JAEKPD010000007">
    <property type="protein sequence ID" value="MBJ3762669.1"/>
    <property type="molecule type" value="Genomic_DNA"/>
</dbReference>
<keyword evidence="3" id="KW-0808">Transferase</keyword>
<feature type="transmembrane region" description="Helical" evidence="8">
    <location>
        <begin position="393"/>
        <end position="414"/>
    </location>
</feature>
<feature type="transmembrane region" description="Helical" evidence="8">
    <location>
        <begin position="109"/>
        <end position="130"/>
    </location>
</feature>
<keyword evidence="10" id="KW-1185">Reference proteome</keyword>
<dbReference type="GO" id="GO:0016758">
    <property type="term" value="F:hexosyltransferase activity"/>
    <property type="evidence" value="ECO:0007669"/>
    <property type="project" value="InterPro"/>
</dbReference>
<evidence type="ECO:0000256" key="3">
    <source>
        <dbReference type="ARBA" id="ARBA00022679"/>
    </source>
</evidence>
<reference evidence="9" key="1">
    <citation type="submission" date="2020-12" db="EMBL/GenBank/DDBJ databases">
        <title>Bacterial taxonomy.</title>
        <authorList>
            <person name="Pan X."/>
        </authorList>
    </citation>
    <scope>NUCLEOTIDE SEQUENCE</scope>
    <source>
        <strain evidence="9">KCTC 52957</strain>
    </source>
</reference>
<evidence type="ECO:0000256" key="5">
    <source>
        <dbReference type="ARBA" id="ARBA00022989"/>
    </source>
</evidence>
<evidence type="ECO:0000256" key="6">
    <source>
        <dbReference type="ARBA" id="ARBA00023136"/>
    </source>
</evidence>